<evidence type="ECO:0000256" key="1">
    <source>
        <dbReference type="SAM" id="Phobius"/>
    </source>
</evidence>
<keyword evidence="1" id="KW-1133">Transmembrane helix</keyword>
<name>A0A8J2PJF6_9HEXA</name>
<dbReference type="Proteomes" id="UP000708208">
    <property type="component" value="Unassembled WGS sequence"/>
</dbReference>
<gene>
    <name evidence="3" type="ORF">AFUS01_LOCUS34829</name>
</gene>
<proteinExistence type="predicted"/>
<comment type="caution">
    <text evidence="3">The sequence shown here is derived from an EMBL/GenBank/DDBJ whole genome shotgun (WGS) entry which is preliminary data.</text>
</comment>
<feature type="chain" id="PRO_5035257668" evidence="2">
    <location>
        <begin position="20"/>
        <end position="312"/>
    </location>
</feature>
<dbReference type="OrthoDB" id="10668008at2759"/>
<evidence type="ECO:0000313" key="3">
    <source>
        <dbReference type="EMBL" id="CAG7824684.1"/>
    </source>
</evidence>
<organism evidence="3 4">
    <name type="scientific">Allacma fusca</name>
    <dbReference type="NCBI Taxonomy" id="39272"/>
    <lineage>
        <taxon>Eukaryota</taxon>
        <taxon>Metazoa</taxon>
        <taxon>Ecdysozoa</taxon>
        <taxon>Arthropoda</taxon>
        <taxon>Hexapoda</taxon>
        <taxon>Collembola</taxon>
        <taxon>Symphypleona</taxon>
        <taxon>Sminthuridae</taxon>
        <taxon>Allacma</taxon>
    </lineage>
</organism>
<reference evidence="3" key="1">
    <citation type="submission" date="2021-06" db="EMBL/GenBank/DDBJ databases">
        <authorList>
            <person name="Hodson N. C."/>
            <person name="Mongue J. A."/>
            <person name="Jaron S. K."/>
        </authorList>
    </citation>
    <scope>NUCLEOTIDE SEQUENCE</scope>
</reference>
<feature type="signal peptide" evidence="2">
    <location>
        <begin position="1"/>
        <end position="19"/>
    </location>
</feature>
<accession>A0A8J2PJF6</accession>
<feature type="transmembrane region" description="Helical" evidence="1">
    <location>
        <begin position="179"/>
        <end position="205"/>
    </location>
</feature>
<keyword evidence="4" id="KW-1185">Reference proteome</keyword>
<protein>
    <submittedName>
        <fullName evidence="3">Uncharacterized protein</fullName>
    </submittedName>
</protein>
<keyword evidence="2" id="KW-0732">Signal</keyword>
<keyword evidence="1" id="KW-0812">Transmembrane</keyword>
<evidence type="ECO:0000256" key="2">
    <source>
        <dbReference type="SAM" id="SignalP"/>
    </source>
</evidence>
<sequence length="312" mass="33738">MKLLVLLAFGLILCEQCNSTSHTTSTLVSSKANPVNPWDGIWNYGFNDGGLNLRRDGSVSFAENLSESDAGVGNHHSAGNAYQTNSGIPGSSHYVQNQVGAEAYSYIHPAASASQGYYSPGGLSSGWNSGKPSTETDLHKGLEQIFEGIQFDKAALGTLASILGVSGIKGTFALIKLGFFFLFVAVPLLLFITVPLSALLVIIILSIPIPTWPNKGGRSLYRSLANTSEILLAERVIFADECLERLGCNLAQMTKQYGQESLVSRIKRKIKAWKNTWSERIIRGAENDNSSCDKFQCSPTKILKNVSNNSVL</sequence>
<evidence type="ECO:0000313" key="4">
    <source>
        <dbReference type="Proteomes" id="UP000708208"/>
    </source>
</evidence>
<keyword evidence="1" id="KW-0472">Membrane</keyword>
<dbReference type="EMBL" id="CAJVCH010533617">
    <property type="protein sequence ID" value="CAG7824684.1"/>
    <property type="molecule type" value="Genomic_DNA"/>
</dbReference>
<dbReference type="AlphaFoldDB" id="A0A8J2PJF6"/>